<gene>
    <name evidence="2" type="ORF">LPJ61_002876</name>
</gene>
<reference evidence="2" key="1">
    <citation type="submission" date="2022-07" db="EMBL/GenBank/DDBJ databases">
        <title>Phylogenomic reconstructions and comparative analyses of Kickxellomycotina fungi.</title>
        <authorList>
            <person name="Reynolds N.K."/>
            <person name="Stajich J.E."/>
            <person name="Barry K."/>
            <person name="Grigoriev I.V."/>
            <person name="Crous P."/>
            <person name="Smith M.E."/>
        </authorList>
    </citation>
    <scope>NUCLEOTIDE SEQUENCE</scope>
    <source>
        <strain evidence="2">BCRC 34381</strain>
    </source>
</reference>
<feature type="compositionally biased region" description="Low complexity" evidence="1">
    <location>
        <begin position="163"/>
        <end position="172"/>
    </location>
</feature>
<proteinExistence type="predicted"/>
<comment type="caution">
    <text evidence="2">The sequence shown here is derived from an EMBL/GenBank/DDBJ whole genome shotgun (WGS) entry which is preliminary data.</text>
</comment>
<evidence type="ECO:0000313" key="2">
    <source>
        <dbReference type="EMBL" id="KAJ1730712.1"/>
    </source>
</evidence>
<dbReference type="OrthoDB" id="39591at2759"/>
<organism evidence="2 3">
    <name type="scientific">Coemansia biformis</name>
    <dbReference type="NCBI Taxonomy" id="1286918"/>
    <lineage>
        <taxon>Eukaryota</taxon>
        <taxon>Fungi</taxon>
        <taxon>Fungi incertae sedis</taxon>
        <taxon>Zoopagomycota</taxon>
        <taxon>Kickxellomycotina</taxon>
        <taxon>Kickxellomycetes</taxon>
        <taxon>Kickxellales</taxon>
        <taxon>Kickxellaceae</taxon>
        <taxon>Coemansia</taxon>
    </lineage>
</organism>
<accession>A0A9W7Y7K0</accession>
<sequence>MAAPVVAVAAAAAGPAPDPSVAKPRVHYADCAPRTPWWLSSDAEHAHTACPLRPFAHMVVALPGAQGPDGAEDGGTWAIDPPVAAAQLSAARVVHLSDALRRKMRSIAPDVATDTTVGDMLALAAGPASGCASPSGVGAGLWHMLGWLVGTHDDGFRARGGDSDSSVDASGDQHMQRQWRHEQPYRRRRHARVPEDDPLLVGNEGLGAVELAATRSAKHNCMFALCAHALSPTVQAEWRAWHAQTALALPVVGAGQQLAVVHVAEVSTLHRVACHGVDQLVPPALPLEQQFAHMLDSGRALGPPPALPPLLRPDARPDTPDSAIRWMSLLVSRHGLVEMAYPLSSTRIAPLADDPALDTGPPVALGSYLGESVFSRIHPEDVARVVKALRLAWDARPDVYHFSRLRREWQRRRLSTATVRPSASAPTTPPLRPQRAATLAFVSGGGGGGMAPTLGSRLGVGRQVHHQDGIEVANGVVELNIQLQLSGAVSAIDWDDAEATSEHTRFARMKLTRWPLIVKPPRVAGGAHHGADAEEPQDGFILAAVRPLPEPSRMRSRSPGPAGAGARGSGAKRSISSVTSTSTLVGAHSVSALESAELVRLCRSTSSLSCQETTARPSIELTSAVPRAADFAVPGATPIPLARPVVGLSNNAVHTATAMSPHLSMRRRSNIPVGSHPTEDGLAARAFGAFAY</sequence>
<feature type="region of interest" description="Disordered" evidence="1">
    <location>
        <begin position="158"/>
        <end position="193"/>
    </location>
</feature>
<feature type="region of interest" description="Disordered" evidence="1">
    <location>
        <begin position="550"/>
        <end position="575"/>
    </location>
</feature>
<dbReference type="EMBL" id="JANBOI010000417">
    <property type="protein sequence ID" value="KAJ1730712.1"/>
    <property type="molecule type" value="Genomic_DNA"/>
</dbReference>
<evidence type="ECO:0000313" key="3">
    <source>
        <dbReference type="Proteomes" id="UP001143981"/>
    </source>
</evidence>
<protein>
    <submittedName>
        <fullName evidence="2">Uncharacterized protein</fullName>
    </submittedName>
</protein>
<keyword evidence="3" id="KW-1185">Reference proteome</keyword>
<name>A0A9W7Y7K0_9FUNG</name>
<dbReference type="AlphaFoldDB" id="A0A9W7Y7K0"/>
<dbReference type="Proteomes" id="UP001143981">
    <property type="component" value="Unassembled WGS sequence"/>
</dbReference>
<evidence type="ECO:0000256" key="1">
    <source>
        <dbReference type="SAM" id="MobiDB-lite"/>
    </source>
</evidence>